<dbReference type="PROSITE" id="PS50157">
    <property type="entry name" value="ZINC_FINGER_C2H2_2"/>
    <property type="match status" value="3"/>
</dbReference>
<dbReference type="Proteomes" id="UP000007110">
    <property type="component" value="Unassembled WGS sequence"/>
</dbReference>
<dbReference type="PROSITE" id="PS00028">
    <property type="entry name" value="ZINC_FINGER_C2H2_1"/>
    <property type="match status" value="3"/>
</dbReference>
<dbReference type="InterPro" id="IPR036236">
    <property type="entry name" value="Znf_C2H2_sf"/>
</dbReference>
<organism evidence="13 14">
    <name type="scientific">Strongylocentrotus purpuratus</name>
    <name type="common">Purple sea urchin</name>
    <dbReference type="NCBI Taxonomy" id="7668"/>
    <lineage>
        <taxon>Eukaryota</taxon>
        <taxon>Metazoa</taxon>
        <taxon>Echinodermata</taxon>
        <taxon>Eleutherozoa</taxon>
        <taxon>Echinozoa</taxon>
        <taxon>Echinoidea</taxon>
        <taxon>Euechinoidea</taxon>
        <taxon>Echinacea</taxon>
        <taxon>Camarodonta</taxon>
        <taxon>Echinidea</taxon>
        <taxon>Strongylocentrotidae</taxon>
        <taxon>Strongylocentrotus</taxon>
    </lineage>
</organism>
<dbReference type="GO" id="GO:0008270">
    <property type="term" value="F:zinc ion binding"/>
    <property type="evidence" value="ECO:0007669"/>
    <property type="project" value="UniProtKB-KW"/>
</dbReference>
<dbReference type="Gene3D" id="3.30.160.60">
    <property type="entry name" value="Classic Zinc Finger"/>
    <property type="match status" value="3"/>
</dbReference>
<comment type="subcellular location">
    <subcellularLocation>
        <location evidence="1">Nucleus</location>
    </subcellularLocation>
</comment>
<evidence type="ECO:0000256" key="3">
    <source>
        <dbReference type="ARBA" id="ARBA00022723"/>
    </source>
</evidence>
<reference evidence="13" key="2">
    <citation type="submission" date="2021-01" db="UniProtKB">
        <authorList>
            <consortium name="EnsemblMetazoa"/>
        </authorList>
    </citation>
    <scope>IDENTIFICATION</scope>
</reference>
<dbReference type="Pfam" id="PF00096">
    <property type="entry name" value="zf-C2H2"/>
    <property type="match status" value="2"/>
</dbReference>
<dbReference type="FunFam" id="3.30.160.60:FF:001156">
    <property type="entry name" value="Zinc finger protein 407"/>
    <property type="match status" value="1"/>
</dbReference>
<evidence type="ECO:0000256" key="5">
    <source>
        <dbReference type="ARBA" id="ARBA00022771"/>
    </source>
</evidence>
<dbReference type="InterPro" id="IPR050331">
    <property type="entry name" value="Zinc_finger"/>
</dbReference>
<dbReference type="GeneID" id="100891208"/>
<keyword evidence="4" id="KW-0677">Repeat</keyword>
<evidence type="ECO:0000256" key="4">
    <source>
        <dbReference type="ARBA" id="ARBA00022737"/>
    </source>
</evidence>
<keyword evidence="8" id="KW-0238">DNA-binding</keyword>
<dbReference type="PANTHER" id="PTHR16515:SF66">
    <property type="entry name" value="C2H2-TYPE DOMAIN-CONTAINING PROTEIN"/>
    <property type="match status" value="1"/>
</dbReference>
<dbReference type="FunFam" id="3.30.160.60:FF:000012">
    <property type="entry name" value="RB-associated KRAB zinc finger protein-like"/>
    <property type="match status" value="1"/>
</dbReference>
<dbReference type="GO" id="GO:0003677">
    <property type="term" value="F:DNA binding"/>
    <property type="evidence" value="ECO:0007669"/>
    <property type="project" value="UniProtKB-KW"/>
</dbReference>
<feature type="domain" description="C2H2-type" evidence="12">
    <location>
        <begin position="364"/>
        <end position="389"/>
    </location>
</feature>
<dbReference type="EnsemblMetazoa" id="XM_011681426">
    <property type="protein sequence ID" value="XP_011679728"/>
    <property type="gene ID" value="LOC100891208"/>
</dbReference>
<protein>
    <recommendedName>
        <fullName evidence="12">C2H2-type domain-containing protein</fullName>
    </recommendedName>
</protein>
<feature type="domain" description="C2H2-type" evidence="12">
    <location>
        <begin position="335"/>
        <end position="362"/>
    </location>
</feature>
<evidence type="ECO:0000259" key="12">
    <source>
        <dbReference type="PROSITE" id="PS50157"/>
    </source>
</evidence>
<keyword evidence="6" id="KW-0862">Zinc</keyword>
<sequence>MTELSNGHKHYSSPQTLKTKMSEENEEYYQVVCIKEEVIEDDWSENDTTNMQLTESGYVSSNQDGNLSVESTNQSIGTLHQKGIETTHDSSRETVLKGGQRDSFDDGNCSLESTVRNARLPQQHLGERGSKDEQGQLIDDGNCSLDSTKLKTRLLHQNLGERELKDEQRQLLDGKVKCVVIRKRGSDSLQTVEIHVEAPVDKSKREDLLNGSSCSCSACNRETRFVETAERNTCTSDPASFEDEGGWITIEKEKEFDDELCEKSNIQYNKQSPQSSVHALNADHNNHRGSCSEEKLIQCLDRDEKPYKCSFCGKAFSIMSNLTQHSRFHTGVKPFECSYCDGRFTEKKNLIKHMKIHTGENKPYECSICNKTFSRYGSLTSHKRTHMGE</sequence>
<keyword evidence="5 11" id="KW-0863">Zinc-finger</keyword>
<evidence type="ECO:0000256" key="11">
    <source>
        <dbReference type="PROSITE-ProRule" id="PRU00042"/>
    </source>
</evidence>
<dbReference type="KEGG" id="spu:100891208"/>
<dbReference type="SUPFAM" id="SSF57667">
    <property type="entry name" value="beta-beta-alpha zinc fingers"/>
    <property type="match status" value="2"/>
</dbReference>
<keyword evidence="14" id="KW-1185">Reference proteome</keyword>
<accession>A0A7M7HPK4</accession>
<dbReference type="GO" id="GO:0005634">
    <property type="term" value="C:nucleus"/>
    <property type="evidence" value="ECO:0007669"/>
    <property type="project" value="UniProtKB-SubCell"/>
</dbReference>
<dbReference type="Pfam" id="PF13912">
    <property type="entry name" value="zf-C2H2_6"/>
    <property type="match status" value="1"/>
</dbReference>
<evidence type="ECO:0000313" key="14">
    <source>
        <dbReference type="Proteomes" id="UP000007110"/>
    </source>
</evidence>
<dbReference type="FunFam" id="3.30.160.60:FF:000564">
    <property type="entry name" value="zinc finger protein 699"/>
    <property type="match status" value="1"/>
</dbReference>
<evidence type="ECO:0000256" key="7">
    <source>
        <dbReference type="ARBA" id="ARBA00023015"/>
    </source>
</evidence>
<dbReference type="RefSeq" id="XP_011679728.2">
    <property type="nucleotide sequence ID" value="XM_011681426.2"/>
</dbReference>
<feature type="domain" description="C2H2-type" evidence="12">
    <location>
        <begin position="307"/>
        <end position="334"/>
    </location>
</feature>
<keyword evidence="10" id="KW-0539">Nucleus</keyword>
<dbReference type="SMART" id="SM00355">
    <property type="entry name" value="ZnF_C2H2"/>
    <property type="match status" value="3"/>
</dbReference>
<name>A0A7M7HPK4_STRPU</name>
<dbReference type="AlphaFoldDB" id="A0A7M7HPK4"/>
<evidence type="ECO:0000256" key="9">
    <source>
        <dbReference type="ARBA" id="ARBA00023163"/>
    </source>
</evidence>
<evidence type="ECO:0000313" key="13">
    <source>
        <dbReference type="EnsemblMetazoa" id="XP_011679728"/>
    </source>
</evidence>
<keyword evidence="7" id="KW-0805">Transcription regulation</keyword>
<proteinExistence type="inferred from homology"/>
<dbReference type="InterPro" id="IPR013087">
    <property type="entry name" value="Znf_C2H2_type"/>
</dbReference>
<evidence type="ECO:0000256" key="6">
    <source>
        <dbReference type="ARBA" id="ARBA00022833"/>
    </source>
</evidence>
<evidence type="ECO:0000256" key="2">
    <source>
        <dbReference type="ARBA" id="ARBA00006991"/>
    </source>
</evidence>
<reference evidence="14" key="1">
    <citation type="submission" date="2015-02" db="EMBL/GenBank/DDBJ databases">
        <title>Genome sequencing for Strongylocentrotus purpuratus.</title>
        <authorList>
            <person name="Murali S."/>
            <person name="Liu Y."/>
            <person name="Vee V."/>
            <person name="English A."/>
            <person name="Wang M."/>
            <person name="Skinner E."/>
            <person name="Han Y."/>
            <person name="Muzny D.M."/>
            <person name="Worley K.C."/>
            <person name="Gibbs R.A."/>
        </authorList>
    </citation>
    <scope>NUCLEOTIDE SEQUENCE</scope>
</reference>
<keyword evidence="9" id="KW-0804">Transcription</keyword>
<dbReference type="PANTHER" id="PTHR16515">
    <property type="entry name" value="PR DOMAIN ZINC FINGER PROTEIN"/>
    <property type="match status" value="1"/>
</dbReference>
<comment type="similarity">
    <text evidence="2">Belongs to the krueppel C2H2-type zinc-finger protein family.</text>
</comment>
<evidence type="ECO:0000256" key="8">
    <source>
        <dbReference type="ARBA" id="ARBA00023125"/>
    </source>
</evidence>
<keyword evidence="3" id="KW-0479">Metal-binding</keyword>
<evidence type="ECO:0000256" key="10">
    <source>
        <dbReference type="ARBA" id="ARBA00023242"/>
    </source>
</evidence>
<evidence type="ECO:0000256" key="1">
    <source>
        <dbReference type="ARBA" id="ARBA00004123"/>
    </source>
</evidence>